<comment type="caution">
    <text evidence="2">The sequence shown here is derived from an EMBL/GenBank/DDBJ whole genome shotgun (WGS) entry which is preliminary data.</text>
</comment>
<dbReference type="EMBL" id="BCSZ01000024">
    <property type="protein sequence ID" value="GAT02507.1"/>
    <property type="molecule type" value="Genomic_DNA"/>
</dbReference>
<reference evidence="2 3" key="1">
    <citation type="journal article" date="2016" name="Genome Announc.">
        <title>Draft Genome Sequences of Five Rapidly Growing Mycobacterium Species, M. thermoresistibile, M. fortuitum subsp. acetamidolyticum, M. canariasense, M. brisbanense, and M. novocastrense.</title>
        <authorList>
            <person name="Katahira K."/>
            <person name="Ogura Y."/>
            <person name="Gotoh Y."/>
            <person name="Hayashi T."/>
        </authorList>
    </citation>
    <scope>NUCLEOTIDE SEQUENCE [LARGE SCALE GENOMIC DNA]</scope>
    <source>
        <strain evidence="2 3">JCM6368</strain>
    </source>
</reference>
<evidence type="ECO:0000313" key="2">
    <source>
        <dbReference type="EMBL" id="GAT02507.1"/>
    </source>
</evidence>
<evidence type="ECO:0000313" key="3">
    <source>
        <dbReference type="Proteomes" id="UP000069705"/>
    </source>
</evidence>
<dbReference type="AlphaFoldDB" id="A0A100WQL5"/>
<evidence type="ECO:0000256" key="1">
    <source>
        <dbReference type="SAM" id="MobiDB-lite"/>
    </source>
</evidence>
<proteinExistence type="predicted"/>
<reference evidence="3" key="2">
    <citation type="submission" date="2016-02" db="EMBL/GenBank/DDBJ databases">
        <title>Draft genome sequence of five rapidly growing Mycobacterium species.</title>
        <authorList>
            <person name="Katahira K."/>
            <person name="Gotou Y."/>
            <person name="Iida K."/>
            <person name="Ogura Y."/>
            <person name="Hayashi T."/>
        </authorList>
    </citation>
    <scope>NUCLEOTIDE SEQUENCE [LARGE SCALE GENOMIC DNA]</scope>
    <source>
        <strain evidence="3">JCM6368</strain>
    </source>
</reference>
<feature type="region of interest" description="Disordered" evidence="1">
    <location>
        <begin position="179"/>
        <end position="207"/>
    </location>
</feature>
<protein>
    <submittedName>
        <fullName evidence="2">Uncharacterized protein</fullName>
    </submittedName>
</protein>
<dbReference type="Proteomes" id="UP000069705">
    <property type="component" value="Unassembled WGS sequence"/>
</dbReference>
<sequence>MTTTRQHIEDLEPTQWAGLTRAAAVESIETSRRLGLEPRPETIALAAQTEAELVEHRSKAGPVEKRLSTVMQLVAADQRSREAQRLATEAHQGRLDAEASATIARADADESARVAQEARERVRAVQADSAKKDRKRAQERAADQQALQLARAETERVRVDAAAEIDQVRADAAAEVAAAEERARGAEERAGQRASERTAERQAAETKVQELQTQLARVRADSASEVAAARERTRAAEERAEQRMAERAADRAAAEEAAARLRAEVNRVRADAAAEIAAARGQARAEVDNARRYAEGMLRQAREVAAATSKPAPGLLTIPIAPVQVRPQIGPIEAAVDALYRIDYLLETGLAPERPPVDINYLRGLTRTVQEHARELASELESLPTRFTNQTDVDAAASYANAAGAAYTVLLQRIEQATQKLRNRDTDQADEIGKAISTMVGDQWVRALCQPIG</sequence>
<name>A0A100WQL5_MYCFO</name>
<accession>A0A100WQL5</accession>
<gene>
    <name evidence="2" type="ORF">RMCFA_2619</name>
</gene>
<feature type="region of interest" description="Disordered" evidence="1">
    <location>
        <begin position="121"/>
        <end position="142"/>
    </location>
</feature>
<organism evidence="2 3">
    <name type="scientific">Mycolicibacterium fortuitum subsp. acetamidolyticum</name>
    <dbReference type="NCBI Taxonomy" id="144550"/>
    <lineage>
        <taxon>Bacteria</taxon>
        <taxon>Bacillati</taxon>
        <taxon>Actinomycetota</taxon>
        <taxon>Actinomycetes</taxon>
        <taxon>Mycobacteriales</taxon>
        <taxon>Mycobacteriaceae</taxon>
        <taxon>Mycolicibacterium</taxon>
    </lineage>
</organism>